<sequence length="345" mass="38541">MIEQNNETQEFAIDQLPEEQDIQDIVFNLMVDPNLAPINYFNDFTEEAIDVSSMSNDENDETGIFCSENGQMMAISTHALHHHLDADPQQATEILIARAVRKMICFGAIPEAISSFLYHINIGDPNGQFIAAGAKKGLENACKKFGIKLTDRKIRFDYFSAHGPVYPTIIISIMASIPDKDKLVTHSFKNKGNNLFMIGKSYDDVNSSEYLEFYHEISDSSLPAFDLDTEVKLHDIMKMLIEAGYITSANPVSKGGLFFTLLRAGMPSELGFDITTDAEVRRDAFLFGEAMGRIVVGVDPKKVDEFVDFMCSLKVPFFALGHVTKGEIRIDDESFGYIDKMIPAN</sequence>
<accession>A0A5K7SDD9</accession>
<keyword evidence="1" id="KW-0963">Cytoplasm</keyword>
<evidence type="ECO:0000259" key="2">
    <source>
        <dbReference type="Pfam" id="PF00586"/>
    </source>
</evidence>
<evidence type="ECO:0000313" key="5">
    <source>
        <dbReference type="Proteomes" id="UP001193389"/>
    </source>
</evidence>
<gene>
    <name evidence="4" type="ORF">AQPE_3450</name>
</gene>
<organism evidence="4 5">
    <name type="scientific">Aquipluma nitroreducens</name>
    <dbReference type="NCBI Taxonomy" id="2010828"/>
    <lineage>
        <taxon>Bacteria</taxon>
        <taxon>Pseudomonadati</taxon>
        <taxon>Bacteroidota</taxon>
        <taxon>Bacteroidia</taxon>
        <taxon>Marinilabiliales</taxon>
        <taxon>Prolixibacteraceae</taxon>
        <taxon>Aquipluma</taxon>
    </lineage>
</organism>
<evidence type="ECO:0000259" key="3">
    <source>
        <dbReference type="Pfam" id="PF02769"/>
    </source>
</evidence>
<dbReference type="RefSeq" id="WP_318347533.1">
    <property type="nucleotide sequence ID" value="NZ_AP018694.1"/>
</dbReference>
<protein>
    <submittedName>
        <fullName evidence="4">Phosphoribosylformylglycinamidine synthase, synthetase subunit</fullName>
    </submittedName>
</protein>
<dbReference type="PANTHER" id="PTHR43555">
    <property type="entry name" value="PHOSPHORIBOSYLFORMYLGLYCINAMIDINE SYNTHASE SUBUNIT PURL"/>
    <property type="match status" value="1"/>
</dbReference>
<dbReference type="Gene3D" id="3.30.1330.10">
    <property type="entry name" value="PurM-like, N-terminal domain"/>
    <property type="match status" value="1"/>
</dbReference>
<feature type="domain" description="PurM-like N-terminal" evidence="2">
    <location>
        <begin position="63"/>
        <end position="151"/>
    </location>
</feature>
<dbReference type="SUPFAM" id="SSF56042">
    <property type="entry name" value="PurM C-terminal domain-like"/>
    <property type="match status" value="1"/>
</dbReference>
<name>A0A5K7SDD9_9BACT</name>
<dbReference type="GO" id="GO:0006189">
    <property type="term" value="P:'de novo' IMP biosynthetic process"/>
    <property type="evidence" value="ECO:0007669"/>
    <property type="project" value="InterPro"/>
</dbReference>
<dbReference type="InterPro" id="IPR036921">
    <property type="entry name" value="PurM-like_N_sf"/>
</dbReference>
<dbReference type="KEGG" id="anf:AQPE_3450"/>
<evidence type="ECO:0000313" key="4">
    <source>
        <dbReference type="EMBL" id="BBE19274.1"/>
    </source>
</evidence>
<dbReference type="Pfam" id="PF02769">
    <property type="entry name" value="AIRS_C"/>
    <property type="match status" value="1"/>
</dbReference>
<dbReference type="InterPro" id="IPR010918">
    <property type="entry name" value="PurM-like_C_dom"/>
</dbReference>
<dbReference type="Proteomes" id="UP001193389">
    <property type="component" value="Chromosome"/>
</dbReference>
<dbReference type="InterPro" id="IPR010074">
    <property type="entry name" value="PRibForGlyAmidine_synth_PurL"/>
</dbReference>
<dbReference type="CDD" id="cd02204">
    <property type="entry name" value="PurL_repeat2"/>
    <property type="match status" value="1"/>
</dbReference>
<dbReference type="Pfam" id="PF00586">
    <property type="entry name" value="AIRS"/>
    <property type="match status" value="1"/>
</dbReference>
<dbReference type="SUPFAM" id="SSF55326">
    <property type="entry name" value="PurM N-terminal domain-like"/>
    <property type="match status" value="1"/>
</dbReference>
<dbReference type="EMBL" id="AP018694">
    <property type="protein sequence ID" value="BBE19274.1"/>
    <property type="molecule type" value="Genomic_DNA"/>
</dbReference>
<keyword evidence="5" id="KW-1185">Reference proteome</keyword>
<proteinExistence type="predicted"/>
<feature type="domain" description="PurM-like C-terminal" evidence="3">
    <location>
        <begin position="191"/>
        <end position="327"/>
    </location>
</feature>
<dbReference type="InterPro" id="IPR036676">
    <property type="entry name" value="PurM-like_C_sf"/>
</dbReference>
<evidence type="ECO:0000256" key="1">
    <source>
        <dbReference type="ARBA" id="ARBA00022490"/>
    </source>
</evidence>
<reference evidence="4" key="1">
    <citation type="journal article" date="2020" name="Int. J. Syst. Evol. Microbiol.">
        <title>Aquipluma nitroreducens gen. nov. sp. nov., a novel facultatively anaerobic bacterium isolated from a freshwater lake.</title>
        <authorList>
            <person name="Watanabe M."/>
            <person name="Kojima H."/>
            <person name="Fukui M."/>
        </authorList>
    </citation>
    <scope>NUCLEOTIDE SEQUENCE</scope>
    <source>
        <strain evidence="4">MeG22</strain>
    </source>
</reference>
<dbReference type="AlphaFoldDB" id="A0A5K7SDD9"/>
<dbReference type="GO" id="GO:0004642">
    <property type="term" value="F:phosphoribosylformylglycinamidine synthase activity"/>
    <property type="evidence" value="ECO:0007669"/>
    <property type="project" value="InterPro"/>
</dbReference>
<dbReference type="PANTHER" id="PTHR43555:SF1">
    <property type="entry name" value="PHOSPHORIBOSYLFORMYLGLYCINAMIDINE SYNTHASE SUBUNIT PURL"/>
    <property type="match status" value="1"/>
</dbReference>
<dbReference type="Gene3D" id="3.90.650.10">
    <property type="entry name" value="PurM-like C-terminal domain"/>
    <property type="match status" value="1"/>
</dbReference>
<dbReference type="InterPro" id="IPR016188">
    <property type="entry name" value="PurM-like_N"/>
</dbReference>